<dbReference type="InterPro" id="IPR011989">
    <property type="entry name" value="ARM-like"/>
</dbReference>
<dbReference type="InterPro" id="IPR004453">
    <property type="entry name" value="QueG"/>
</dbReference>
<keyword evidence="4" id="KW-0479">Metal-binding</keyword>
<keyword evidence="2" id="KW-0963">Cytoplasm</keyword>
<dbReference type="InterPro" id="IPR017900">
    <property type="entry name" value="4Fe4S_Fe_S_CS"/>
</dbReference>
<evidence type="ECO:0000256" key="2">
    <source>
        <dbReference type="ARBA" id="ARBA00022490"/>
    </source>
</evidence>
<dbReference type="NCBIfam" id="TIGR00276">
    <property type="entry name" value="tRNA epoxyqueuosine(34) reductase QueG"/>
    <property type="match status" value="1"/>
</dbReference>
<reference evidence="10" key="1">
    <citation type="submission" date="2018-05" db="EMBL/GenBank/DDBJ databases">
        <authorList>
            <person name="Lanie J.A."/>
            <person name="Ng W.-L."/>
            <person name="Kazmierczak K.M."/>
            <person name="Andrzejewski T.M."/>
            <person name="Davidsen T.M."/>
            <person name="Wayne K.J."/>
            <person name="Tettelin H."/>
            <person name="Glass J.I."/>
            <person name="Rusch D."/>
            <person name="Podicherti R."/>
            <person name="Tsui H.-C.T."/>
            <person name="Winkler M.E."/>
        </authorList>
    </citation>
    <scope>NUCLEOTIDE SEQUENCE</scope>
</reference>
<accession>A0A381STI4</accession>
<dbReference type="PROSITE" id="PS00198">
    <property type="entry name" value="4FE4S_FER_1"/>
    <property type="match status" value="1"/>
</dbReference>
<dbReference type="GO" id="GO:0008616">
    <property type="term" value="P:tRNA queuosine(34) biosynthetic process"/>
    <property type="evidence" value="ECO:0007669"/>
    <property type="project" value="UniProtKB-KW"/>
</dbReference>
<dbReference type="PANTHER" id="PTHR30002:SF4">
    <property type="entry name" value="EPOXYQUEUOSINE REDUCTASE"/>
    <property type="match status" value="1"/>
</dbReference>
<name>A0A381STI4_9ZZZZ</name>
<evidence type="ECO:0000256" key="5">
    <source>
        <dbReference type="ARBA" id="ARBA00022785"/>
    </source>
</evidence>
<dbReference type="GO" id="GO:0052693">
    <property type="term" value="F:epoxyqueuosine reductase activity"/>
    <property type="evidence" value="ECO:0007669"/>
    <property type="project" value="TreeGrafter"/>
</dbReference>
<protein>
    <recommendedName>
        <fullName evidence="9">4Fe-4S ferredoxin-type domain-containing protein</fullName>
    </recommendedName>
</protein>
<dbReference type="SMART" id="SM00567">
    <property type="entry name" value="EZ_HEAT"/>
    <property type="match status" value="2"/>
</dbReference>
<dbReference type="Gene3D" id="1.25.10.10">
    <property type="entry name" value="Leucine-rich Repeat Variant"/>
    <property type="match status" value="1"/>
</dbReference>
<dbReference type="InterPro" id="IPR017896">
    <property type="entry name" value="4Fe4S_Fe-S-bd"/>
</dbReference>
<evidence type="ECO:0000256" key="3">
    <source>
        <dbReference type="ARBA" id="ARBA00022694"/>
    </source>
</evidence>
<dbReference type="Pfam" id="PF13646">
    <property type="entry name" value="HEAT_2"/>
    <property type="match status" value="1"/>
</dbReference>
<keyword evidence="7" id="KW-0408">Iron</keyword>
<keyword evidence="1" id="KW-0004">4Fe-4S</keyword>
<dbReference type="Gene3D" id="3.30.70.20">
    <property type="match status" value="1"/>
</dbReference>
<proteinExistence type="inferred from homology"/>
<dbReference type="GO" id="GO:0046872">
    <property type="term" value="F:metal ion binding"/>
    <property type="evidence" value="ECO:0007669"/>
    <property type="project" value="UniProtKB-KW"/>
</dbReference>
<evidence type="ECO:0000256" key="8">
    <source>
        <dbReference type="ARBA" id="ARBA00023014"/>
    </source>
</evidence>
<evidence type="ECO:0000256" key="4">
    <source>
        <dbReference type="ARBA" id="ARBA00022723"/>
    </source>
</evidence>
<dbReference type="PROSITE" id="PS51379">
    <property type="entry name" value="4FE4S_FER_2"/>
    <property type="match status" value="1"/>
</dbReference>
<dbReference type="InterPro" id="IPR013542">
    <property type="entry name" value="QueG_DUF1730"/>
</dbReference>
<dbReference type="FunFam" id="3.30.70.20:FF:000017">
    <property type="entry name" value="Epoxyqueuosine reductase"/>
    <property type="match status" value="1"/>
</dbReference>
<keyword evidence="8" id="KW-0411">Iron-sulfur</keyword>
<sequence length="362" mass="41022">MSEAHGFDRCAITHIEELPASIRLQEWLHRGMHGSMEWMARTEDQRKDPKLVLPDAKSIVIVAVNYHTDAPSVDSANKACISRYAWGNEYHRVLGRKLKSLHSELCKWFPELNARWYVDTGPVLEKAWAERAGLGWIGKHTNLIDRDLGSWIFLGALILDIELESGRSHADYCGTCDACIQACPTDAIVAPYVLDSRRCISYLTIENRGPIPREFRRAMGNRVYGCDDCQDVCPWNRFAHEGPEAFEFSPRSRSADLNLIEFLSMTDIEFRNRFKDSPVLRAKRRGFVRNVAVALGNSNDAQAISPLMRQLEDDDELVRGHVAWALGELGGEDATSALRKQLKIETVHWVREEINAALIECS</sequence>
<dbReference type="AlphaFoldDB" id="A0A381STI4"/>
<evidence type="ECO:0000256" key="7">
    <source>
        <dbReference type="ARBA" id="ARBA00023004"/>
    </source>
</evidence>
<dbReference type="SUPFAM" id="SSF48371">
    <property type="entry name" value="ARM repeat"/>
    <property type="match status" value="1"/>
</dbReference>
<evidence type="ECO:0000259" key="9">
    <source>
        <dbReference type="PROSITE" id="PS51379"/>
    </source>
</evidence>
<dbReference type="GO" id="GO:0051539">
    <property type="term" value="F:4 iron, 4 sulfur cluster binding"/>
    <property type="evidence" value="ECO:0007669"/>
    <property type="project" value="UniProtKB-KW"/>
</dbReference>
<dbReference type="EMBL" id="UINC01003546">
    <property type="protein sequence ID" value="SVA07276.1"/>
    <property type="molecule type" value="Genomic_DNA"/>
</dbReference>
<feature type="domain" description="4Fe-4S ferredoxin-type" evidence="9">
    <location>
        <begin position="164"/>
        <end position="193"/>
    </location>
</feature>
<dbReference type="InterPro" id="IPR004155">
    <property type="entry name" value="PBS_lyase_HEAT"/>
</dbReference>
<evidence type="ECO:0000256" key="6">
    <source>
        <dbReference type="ARBA" id="ARBA00023002"/>
    </source>
</evidence>
<organism evidence="10">
    <name type="scientific">marine metagenome</name>
    <dbReference type="NCBI Taxonomy" id="408172"/>
    <lineage>
        <taxon>unclassified sequences</taxon>
        <taxon>metagenomes</taxon>
        <taxon>ecological metagenomes</taxon>
    </lineage>
</organism>
<dbReference type="Pfam" id="PF13484">
    <property type="entry name" value="Fer4_16"/>
    <property type="match status" value="1"/>
</dbReference>
<evidence type="ECO:0000256" key="1">
    <source>
        <dbReference type="ARBA" id="ARBA00022485"/>
    </source>
</evidence>
<dbReference type="Pfam" id="PF08331">
    <property type="entry name" value="QueG_DUF1730"/>
    <property type="match status" value="1"/>
</dbReference>
<dbReference type="InterPro" id="IPR016024">
    <property type="entry name" value="ARM-type_fold"/>
</dbReference>
<evidence type="ECO:0000313" key="10">
    <source>
        <dbReference type="EMBL" id="SVA07276.1"/>
    </source>
</evidence>
<gene>
    <name evidence="10" type="ORF">METZ01_LOCUS60130</name>
</gene>
<keyword evidence="6" id="KW-0560">Oxidoreductase</keyword>
<dbReference type="SUPFAM" id="SSF46548">
    <property type="entry name" value="alpha-helical ferredoxin"/>
    <property type="match status" value="1"/>
</dbReference>
<dbReference type="PANTHER" id="PTHR30002">
    <property type="entry name" value="EPOXYQUEUOSINE REDUCTASE"/>
    <property type="match status" value="1"/>
</dbReference>
<dbReference type="HAMAP" id="MF_00916">
    <property type="entry name" value="QueG"/>
    <property type="match status" value="1"/>
</dbReference>
<keyword evidence="3" id="KW-0819">tRNA processing</keyword>
<keyword evidence="5" id="KW-0671">Queuosine biosynthesis</keyword>